<feature type="region of interest" description="Disordered" evidence="1">
    <location>
        <begin position="1"/>
        <end position="31"/>
    </location>
</feature>
<accession>A0A382VZ38</accession>
<sequence>METLPTDSAVGAREQQRPPVDPPGFPSAPRGPLAGALRQYLDIFVQNAVKEPAPARGPVPDDPYRRMVDIKGYSYFMNASQVGICRMEPNAWCRGAEPLTHEFAIVLLLEHGRIPEPENPARAWIEPAVEEAADCRIGGIAVCLAGHISQLGWSATAHVRAAGSVDAGRLSVLAGLNVRIEDQLYNPFIARGFSLAVVTTDYVLEVDQPLADKALRAKGVGYWLGRNGATSGRER</sequence>
<name>A0A382VZ38_9ZZZZ</name>
<gene>
    <name evidence="2" type="ORF">METZ01_LOCUS404593</name>
</gene>
<dbReference type="EMBL" id="UINC01155719">
    <property type="protein sequence ID" value="SVD51739.1"/>
    <property type="molecule type" value="Genomic_DNA"/>
</dbReference>
<evidence type="ECO:0000256" key="1">
    <source>
        <dbReference type="SAM" id="MobiDB-lite"/>
    </source>
</evidence>
<evidence type="ECO:0000313" key="2">
    <source>
        <dbReference type="EMBL" id="SVD51739.1"/>
    </source>
</evidence>
<dbReference type="AlphaFoldDB" id="A0A382VZ38"/>
<protein>
    <submittedName>
        <fullName evidence="2">Uncharacterized protein</fullName>
    </submittedName>
</protein>
<organism evidence="2">
    <name type="scientific">marine metagenome</name>
    <dbReference type="NCBI Taxonomy" id="408172"/>
    <lineage>
        <taxon>unclassified sequences</taxon>
        <taxon>metagenomes</taxon>
        <taxon>ecological metagenomes</taxon>
    </lineage>
</organism>
<proteinExistence type="predicted"/>
<reference evidence="2" key="1">
    <citation type="submission" date="2018-05" db="EMBL/GenBank/DDBJ databases">
        <authorList>
            <person name="Lanie J.A."/>
            <person name="Ng W.-L."/>
            <person name="Kazmierczak K.M."/>
            <person name="Andrzejewski T.M."/>
            <person name="Davidsen T.M."/>
            <person name="Wayne K.J."/>
            <person name="Tettelin H."/>
            <person name="Glass J.I."/>
            <person name="Rusch D."/>
            <person name="Podicherti R."/>
            <person name="Tsui H.-C.T."/>
            <person name="Winkler M.E."/>
        </authorList>
    </citation>
    <scope>NUCLEOTIDE SEQUENCE</scope>
</reference>
<feature type="non-terminal residue" evidence="2">
    <location>
        <position position="235"/>
    </location>
</feature>
<feature type="non-terminal residue" evidence="2">
    <location>
        <position position="1"/>
    </location>
</feature>